<organism evidence="3 4">
    <name type="scientific">Mya arenaria</name>
    <name type="common">Soft-shell clam</name>
    <dbReference type="NCBI Taxonomy" id="6604"/>
    <lineage>
        <taxon>Eukaryota</taxon>
        <taxon>Metazoa</taxon>
        <taxon>Spiralia</taxon>
        <taxon>Lophotrochozoa</taxon>
        <taxon>Mollusca</taxon>
        <taxon>Bivalvia</taxon>
        <taxon>Autobranchia</taxon>
        <taxon>Heteroconchia</taxon>
        <taxon>Euheterodonta</taxon>
        <taxon>Imparidentia</taxon>
        <taxon>Neoheterodontei</taxon>
        <taxon>Myida</taxon>
        <taxon>Myoidea</taxon>
        <taxon>Myidae</taxon>
        <taxon>Mya</taxon>
    </lineage>
</organism>
<gene>
    <name evidence="3" type="ORF">MAR_023969</name>
</gene>
<dbReference type="PANTHER" id="PTHR31901">
    <property type="entry name" value="GH3 DOMAIN-CONTAINING PROTEIN"/>
    <property type="match status" value="1"/>
</dbReference>
<dbReference type="InterPro" id="IPR055378">
    <property type="entry name" value="GH3_C"/>
</dbReference>
<dbReference type="Proteomes" id="UP001164746">
    <property type="component" value="Chromosome 3"/>
</dbReference>
<dbReference type="Pfam" id="PF23571">
    <property type="entry name" value="GH3_M"/>
    <property type="match status" value="1"/>
</dbReference>
<dbReference type="EMBL" id="CP111014">
    <property type="protein sequence ID" value="WAQ99596.1"/>
    <property type="molecule type" value="Genomic_DNA"/>
</dbReference>
<feature type="domain" description="GH3 C-terminal" evidence="2">
    <location>
        <begin position="439"/>
        <end position="555"/>
    </location>
</feature>
<dbReference type="InterPro" id="IPR004993">
    <property type="entry name" value="GH3"/>
</dbReference>
<sequence length="570" mass="64911">MVFSAVDRYITVSGVSWLGWYQRRKLEEATKDVKKAQQETLIERIKENADTEYGKRFLFSEIKDRDDFVKVHPLTRYQHYEPYIERMMQGETNVLTKDQPVIFAVTSGTSGKHATIPMLKKQQGTFFTQGISVIYDSMRSAFPNQSSSQKDMKFFYTPRLRMAECGIPIGPNSSSPANSKRILSMYSTPKAGYDILTEPEALYIHLLFGLKDKNLGIIEANFASLVYSAFRSLDERWDSLVKDIETGSVSDQLKIEDSVRKELNQVLSADPKRADELRNAKLAGTVGIASRVWPKLNFVMTADSGTFELYGQRLRELYCKDVPVYSPLYAASEGLLGVNIWPRERPSRYLLAPRSMFFEFIPVERCEEENPPTLFLDQVKVDKVYELVITNASGLYRYRFGDVIKVVGHHNTCPVIEFQYRQGQFLNVHAEKTSEYAFYKALTGALQKSGVQMVDYCCTENVMVDQVTPGKKSSSPCYHVFLELEEGSPVNKVAIDEELKAMSYVYASFRRKGSIGPMQVYVVKPGTFSELRAFMIEKTTGSPNQYKVPRVLKKPEAVKFVLDRVEACLL</sequence>
<feature type="domain" description="GH3 middle" evidence="1">
    <location>
        <begin position="349"/>
        <end position="421"/>
    </location>
</feature>
<evidence type="ECO:0000259" key="2">
    <source>
        <dbReference type="Pfam" id="PF23572"/>
    </source>
</evidence>
<dbReference type="InterPro" id="IPR055377">
    <property type="entry name" value="GH3_M"/>
</dbReference>
<reference evidence="3" key="1">
    <citation type="submission" date="2022-11" db="EMBL/GenBank/DDBJ databases">
        <title>Centuries of genome instability and evolution in soft-shell clam transmissible cancer (bioRxiv).</title>
        <authorList>
            <person name="Hart S.F.M."/>
            <person name="Yonemitsu M.A."/>
            <person name="Giersch R.M."/>
            <person name="Beal B.F."/>
            <person name="Arriagada G."/>
            <person name="Davis B.W."/>
            <person name="Ostrander E.A."/>
            <person name="Goff S.P."/>
            <person name="Metzger M.J."/>
        </authorList>
    </citation>
    <scope>NUCLEOTIDE SEQUENCE</scope>
    <source>
        <strain evidence="3">MELC-2E11</strain>
        <tissue evidence="3">Siphon/mantle</tissue>
    </source>
</reference>
<evidence type="ECO:0000313" key="4">
    <source>
        <dbReference type="Proteomes" id="UP001164746"/>
    </source>
</evidence>
<dbReference type="PANTHER" id="PTHR31901:SF9">
    <property type="entry name" value="GH3 DOMAIN-CONTAINING PROTEIN"/>
    <property type="match status" value="1"/>
</dbReference>
<name>A0ABY7DRU3_MYAAR</name>
<dbReference type="Pfam" id="PF03321">
    <property type="entry name" value="GH3"/>
    <property type="match status" value="1"/>
</dbReference>
<evidence type="ECO:0000259" key="1">
    <source>
        <dbReference type="Pfam" id="PF23571"/>
    </source>
</evidence>
<evidence type="ECO:0000313" key="3">
    <source>
        <dbReference type="EMBL" id="WAQ99596.1"/>
    </source>
</evidence>
<protein>
    <submittedName>
        <fullName evidence="3">GHDC-like protein</fullName>
    </submittedName>
</protein>
<accession>A0ABY7DRU3</accession>
<proteinExistence type="predicted"/>
<keyword evidence="4" id="KW-1185">Reference proteome</keyword>
<dbReference type="Pfam" id="PF23572">
    <property type="entry name" value="GH3_C"/>
    <property type="match status" value="1"/>
</dbReference>